<dbReference type="AlphaFoldDB" id="A0A699JRJ9"/>
<accession>A0A699JRJ9</accession>
<dbReference type="EMBL" id="BKCJ010440735">
    <property type="protein sequence ID" value="GFA53314.1"/>
    <property type="molecule type" value="Genomic_DNA"/>
</dbReference>
<name>A0A699JRJ9_TANCI</name>
<sequence>MVTFPGVDLTYDVRLSCDLLLALRFRDAQTAQQSDSQRAHVLFLGPSWALPLWQPMGFSTPLCDRDGISYFHPYHDAATCGYHVMISMDDLLSFSKWNRTVVSKGEPIPDNERPLKPDQKIAEAREKKEKQALEKARAKRRGELYSVASKKKKAQRNAVFSLVWSLREDDRAKNVDVSDAHSFYFVHKEDNDEDSDDHRYISD</sequence>
<reference evidence="1" key="1">
    <citation type="journal article" date="2019" name="Sci. Rep.">
        <title>Draft genome of Tanacetum cinerariifolium, the natural source of mosquito coil.</title>
        <authorList>
            <person name="Yamashiro T."/>
            <person name="Shiraishi A."/>
            <person name="Satake H."/>
            <person name="Nakayama K."/>
        </authorList>
    </citation>
    <scope>NUCLEOTIDE SEQUENCE</scope>
</reference>
<protein>
    <submittedName>
        <fullName evidence="1">Uncharacterized protein</fullName>
    </submittedName>
</protein>
<evidence type="ECO:0000313" key="1">
    <source>
        <dbReference type="EMBL" id="GFA53314.1"/>
    </source>
</evidence>
<proteinExistence type="predicted"/>
<gene>
    <name evidence="1" type="ORF">Tci_625286</name>
</gene>
<organism evidence="1">
    <name type="scientific">Tanacetum cinerariifolium</name>
    <name type="common">Dalmatian daisy</name>
    <name type="synonym">Chrysanthemum cinerariifolium</name>
    <dbReference type="NCBI Taxonomy" id="118510"/>
    <lineage>
        <taxon>Eukaryota</taxon>
        <taxon>Viridiplantae</taxon>
        <taxon>Streptophyta</taxon>
        <taxon>Embryophyta</taxon>
        <taxon>Tracheophyta</taxon>
        <taxon>Spermatophyta</taxon>
        <taxon>Magnoliopsida</taxon>
        <taxon>eudicotyledons</taxon>
        <taxon>Gunneridae</taxon>
        <taxon>Pentapetalae</taxon>
        <taxon>asterids</taxon>
        <taxon>campanulids</taxon>
        <taxon>Asterales</taxon>
        <taxon>Asteraceae</taxon>
        <taxon>Asteroideae</taxon>
        <taxon>Anthemideae</taxon>
        <taxon>Anthemidinae</taxon>
        <taxon>Tanacetum</taxon>
    </lineage>
</organism>
<comment type="caution">
    <text evidence="1">The sequence shown here is derived from an EMBL/GenBank/DDBJ whole genome shotgun (WGS) entry which is preliminary data.</text>
</comment>